<gene>
    <name evidence="1" type="ORF">SLEP1_g21032</name>
</gene>
<reference evidence="1 2" key="1">
    <citation type="journal article" date="2021" name="Commun. Biol.">
        <title>The genome of Shorea leprosula (Dipterocarpaceae) highlights the ecological relevance of drought in aseasonal tropical rainforests.</title>
        <authorList>
            <person name="Ng K.K.S."/>
            <person name="Kobayashi M.J."/>
            <person name="Fawcett J.A."/>
            <person name="Hatakeyama M."/>
            <person name="Paape T."/>
            <person name="Ng C.H."/>
            <person name="Ang C.C."/>
            <person name="Tnah L.H."/>
            <person name="Lee C.T."/>
            <person name="Nishiyama T."/>
            <person name="Sese J."/>
            <person name="O'Brien M.J."/>
            <person name="Copetti D."/>
            <person name="Mohd Noor M.I."/>
            <person name="Ong R.C."/>
            <person name="Putra M."/>
            <person name="Sireger I.Z."/>
            <person name="Indrioko S."/>
            <person name="Kosugi Y."/>
            <person name="Izuno A."/>
            <person name="Isagi Y."/>
            <person name="Lee S.L."/>
            <person name="Shimizu K.K."/>
        </authorList>
    </citation>
    <scope>NUCLEOTIDE SEQUENCE [LARGE SCALE GENOMIC DNA]</scope>
    <source>
        <strain evidence="1">214</strain>
    </source>
</reference>
<comment type="caution">
    <text evidence="1">The sequence shown here is derived from an EMBL/GenBank/DDBJ whole genome shotgun (WGS) entry which is preliminary data.</text>
</comment>
<evidence type="ECO:0000313" key="1">
    <source>
        <dbReference type="EMBL" id="GKV09548.1"/>
    </source>
</evidence>
<dbReference type="Proteomes" id="UP001054252">
    <property type="component" value="Unassembled WGS sequence"/>
</dbReference>
<name>A0AAV5J4L5_9ROSI</name>
<keyword evidence="2" id="KW-1185">Reference proteome</keyword>
<dbReference type="EMBL" id="BPVZ01000030">
    <property type="protein sequence ID" value="GKV09548.1"/>
    <property type="molecule type" value="Genomic_DNA"/>
</dbReference>
<evidence type="ECO:0000313" key="2">
    <source>
        <dbReference type="Proteomes" id="UP001054252"/>
    </source>
</evidence>
<protein>
    <submittedName>
        <fullName evidence="1">Uncharacterized protein</fullName>
    </submittedName>
</protein>
<proteinExistence type="predicted"/>
<accession>A0AAV5J4L5</accession>
<organism evidence="1 2">
    <name type="scientific">Rubroshorea leprosula</name>
    <dbReference type="NCBI Taxonomy" id="152421"/>
    <lineage>
        <taxon>Eukaryota</taxon>
        <taxon>Viridiplantae</taxon>
        <taxon>Streptophyta</taxon>
        <taxon>Embryophyta</taxon>
        <taxon>Tracheophyta</taxon>
        <taxon>Spermatophyta</taxon>
        <taxon>Magnoliopsida</taxon>
        <taxon>eudicotyledons</taxon>
        <taxon>Gunneridae</taxon>
        <taxon>Pentapetalae</taxon>
        <taxon>rosids</taxon>
        <taxon>malvids</taxon>
        <taxon>Malvales</taxon>
        <taxon>Dipterocarpaceae</taxon>
        <taxon>Rubroshorea</taxon>
    </lineage>
</organism>
<sequence length="75" mass="7907">MKFEKENLDLVEGEEGQRRKVEIRGGSCGVATAEIEEAVGYRDKGLEAADGGHERAAGLPFLVEILGGSCGVADD</sequence>
<dbReference type="AlphaFoldDB" id="A0AAV5J4L5"/>